<keyword evidence="2 7" id="KW-1003">Cell membrane</keyword>
<dbReference type="UniPathway" id="UPA00664"/>
<keyword evidence="6 7" id="KW-0472">Membrane</keyword>
<comment type="caution">
    <text evidence="8">The sequence shown here is derived from an EMBL/GenBank/DDBJ whole genome shotgun (WGS) entry which is preliminary data.</text>
</comment>
<dbReference type="GO" id="GO:0005886">
    <property type="term" value="C:plasma membrane"/>
    <property type="evidence" value="ECO:0007669"/>
    <property type="project" value="UniProtKB-SubCell"/>
</dbReference>
<feature type="transmembrane region" description="Helical" evidence="7">
    <location>
        <begin position="96"/>
        <end position="116"/>
    </location>
</feature>
<keyword evidence="8" id="KW-0449">Lipoprotein</keyword>
<dbReference type="PROSITE" id="PS01311">
    <property type="entry name" value="LGT"/>
    <property type="match status" value="1"/>
</dbReference>
<feature type="transmembrane region" description="Helical" evidence="7">
    <location>
        <begin position="20"/>
        <end position="41"/>
    </location>
</feature>
<keyword evidence="4 7" id="KW-0812">Transmembrane</keyword>
<evidence type="ECO:0000256" key="5">
    <source>
        <dbReference type="ARBA" id="ARBA00022989"/>
    </source>
</evidence>
<dbReference type="NCBIfam" id="TIGR00544">
    <property type="entry name" value="lgt"/>
    <property type="match status" value="1"/>
</dbReference>
<comment type="similarity">
    <text evidence="1 7">Belongs to the Lgt family.</text>
</comment>
<dbReference type="OrthoDB" id="871140at2"/>
<dbReference type="GO" id="GO:0042158">
    <property type="term" value="P:lipoprotein biosynthetic process"/>
    <property type="evidence" value="ECO:0007669"/>
    <property type="project" value="UniProtKB-UniRule"/>
</dbReference>
<evidence type="ECO:0000256" key="3">
    <source>
        <dbReference type="ARBA" id="ARBA00022679"/>
    </source>
</evidence>
<comment type="pathway">
    <text evidence="7">Protein modification; lipoprotein biosynthesis (diacylglyceryl transfer).</text>
</comment>
<dbReference type="EMBL" id="RDBE01000006">
    <property type="protein sequence ID" value="RLV50089.1"/>
    <property type="molecule type" value="Genomic_DNA"/>
</dbReference>
<feature type="transmembrane region" description="Helical" evidence="7">
    <location>
        <begin position="53"/>
        <end position="76"/>
    </location>
</feature>
<feature type="transmembrane region" description="Helical" evidence="7">
    <location>
        <begin position="123"/>
        <end position="143"/>
    </location>
</feature>
<reference evidence="8 9" key="1">
    <citation type="submission" date="2018-10" db="EMBL/GenBank/DDBJ databases">
        <title>Marmoricola sp. 4Q3S-7 whole genome shotgun sequence.</title>
        <authorList>
            <person name="Li F."/>
        </authorList>
    </citation>
    <scope>NUCLEOTIDE SEQUENCE [LARGE SCALE GENOMIC DNA]</scope>
    <source>
        <strain evidence="8 9">4Q3S-7</strain>
    </source>
</reference>
<gene>
    <name evidence="7" type="primary">lgt</name>
    <name evidence="8" type="ORF">D9V37_06260</name>
</gene>
<evidence type="ECO:0000256" key="4">
    <source>
        <dbReference type="ARBA" id="ARBA00022692"/>
    </source>
</evidence>
<dbReference type="EC" id="2.5.1.145" evidence="7"/>
<keyword evidence="3 7" id="KW-0808">Transferase</keyword>
<dbReference type="Pfam" id="PF01790">
    <property type="entry name" value="LGT"/>
    <property type="match status" value="1"/>
</dbReference>
<dbReference type="AlphaFoldDB" id="A0A3L8P600"/>
<evidence type="ECO:0000313" key="8">
    <source>
        <dbReference type="EMBL" id="RLV50089.1"/>
    </source>
</evidence>
<evidence type="ECO:0000256" key="2">
    <source>
        <dbReference type="ARBA" id="ARBA00022475"/>
    </source>
</evidence>
<dbReference type="Proteomes" id="UP000281708">
    <property type="component" value="Unassembled WGS sequence"/>
</dbReference>
<proteinExistence type="inferred from homology"/>
<dbReference type="GO" id="GO:0008961">
    <property type="term" value="F:phosphatidylglycerol-prolipoprotein diacylglyceryl transferase activity"/>
    <property type="evidence" value="ECO:0007669"/>
    <property type="project" value="UniProtKB-UniRule"/>
</dbReference>
<feature type="transmembrane region" description="Helical" evidence="7">
    <location>
        <begin position="209"/>
        <end position="228"/>
    </location>
</feature>
<comment type="catalytic activity">
    <reaction evidence="7">
        <text>L-cysteinyl-[prolipoprotein] + a 1,2-diacyl-sn-glycero-3-phospho-(1'-sn-glycerol) = an S-1,2-diacyl-sn-glyceryl-L-cysteinyl-[prolipoprotein] + sn-glycerol 1-phosphate + H(+)</text>
        <dbReference type="Rhea" id="RHEA:56712"/>
        <dbReference type="Rhea" id="RHEA-COMP:14679"/>
        <dbReference type="Rhea" id="RHEA-COMP:14680"/>
        <dbReference type="ChEBI" id="CHEBI:15378"/>
        <dbReference type="ChEBI" id="CHEBI:29950"/>
        <dbReference type="ChEBI" id="CHEBI:57685"/>
        <dbReference type="ChEBI" id="CHEBI:64716"/>
        <dbReference type="ChEBI" id="CHEBI:140658"/>
        <dbReference type="EC" id="2.5.1.145"/>
    </reaction>
</comment>
<organism evidence="8 9">
    <name type="scientific">Nocardioides mangrovicus</name>
    <dbReference type="NCBI Taxonomy" id="2478913"/>
    <lineage>
        <taxon>Bacteria</taxon>
        <taxon>Bacillati</taxon>
        <taxon>Actinomycetota</taxon>
        <taxon>Actinomycetes</taxon>
        <taxon>Propionibacteriales</taxon>
        <taxon>Nocardioidaceae</taxon>
        <taxon>Nocardioides</taxon>
    </lineage>
</organism>
<protein>
    <recommendedName>
        <fullName evidence="7">Phosphatidylglycerol--prolipoprotein diacylglyceryl transferase</fullName>
        <ecNumber evidence="7">2.5.1.145</ecNumber>
    </recommendedName>
</protein>
<evidence type="ECO:0000256" key="6">
    <source>
        <dbReference type="ARBA" id="ARBA00023136"/>
    </source>
</evidence>
<dbReference type="PANTHER" id="PTHR30589">
    <property type="entry name" value="PROLIPOPROTEIN DIACYLGLYCERYL TRANSFERASE"/>
    <property type="match status" value="1"/>
</dbReference>
<dbReference type="HAMAP" id="MF_01147">
    <property type="entry name" value="Lgt"/>
    <property type="match status" value="1"/>
</dbReference>
<comment type="function">
    <text evidence="7">Catalyzes the transfer of the diacylglyceryl group from phosphatidylglycerol to the sulfhydryl group of the N-terminal cysteine of a prolipoprotein, the first step in the formation of mature lipoproteins.</text>
</comment>
<feature type="transmembrane region" description="Helical" evidence="7">
    <location>
        <begin position="185"/>
        <end position="202"/>
    </location>
</feature>
<evidence type="ECO:0000256" key="1">
    <source>
        <dbReference type="ARBA" id="ARBA00007150"/>
    </source>
</evidence>
<comment type="subcellular location">
    <subcellularLocation>
        <location evidence="7">Cell membrane</location>
        <topology evidence="7">Multi-pass membrane protein</topology>
    </subcellularLocation>
</comment>
<dbReference type="PANTHER" id="PTHR30589:SF0">
    <property type="entry name" value="PHOSPHATIDYLGLYCEROL--PROLIPOPROTEIN DIACYLGLYCERYL TRANSFERASE"/>
    <property type="match status" value="1"/>
</dbReference>
<feature type="binding site" evidence="7">
    <location>
        <position position="144"/>
    </location>
    <ligand>
        <name>a 1,2-diacyl-sn-glycero-3-phospho-(1'-sn-glycerol)</name>
        <dbReference type="ChEBI" id="CHEBI:64716"/>
    </ligand>
</feature>
<keyword evidence="5 7" id="KW-1133">Transmembrane helix</keyword>
<accession>A0A3L8P600</accession>
<dbReference type="InterPro" id="IPR001640">
    <property type="entry name" value="Lgt"/>
</dbReference>
<keyword evidence="9" id="KW-1185">Reference proteome</keyword>
<feature type="transmembrane region" description="Helical" evidence="7">
    <location>
        <begin position="248"/>
        <end position="265"/>
    </location>
</feature>
<name>A0A3L8P600_9ACTN</name>
<sequence>MTHLLFIPSPGEGVWHIGPIPIRAYALCIIAGVLVAVWLGNRRWVARGGRPGEVADIAIWAVPFGLVGGRLYHVITDNDLYFGKGNQYGAIGTLEIWHGGLGIWGAIALGGVGAYIGARRAGVVFPPFADALAPGIVLAQGIGRWGNYFNQELFGRPTRLPWGLEISPLHRPDGYERFTTFHPTFLYECLWDIGVCLLIVYLDRRFRLGHGRVFALYVMGYTVGRGWIESLRIDTIELHNVLGFRWGVWMSILLFVGALAYFVYVTRTRPGREERVYREGKEPDPVPAETS</sequence>
<keyword evidence="8" id="KW-0328">Glycosyltransferase</keyword>
<evidence type="ECO:0000256" key="7">
    <source>
        <dbReference type="HAMAP-Rule" id="MF_01147"/>
    </source>
</evidence>
<evidence type="ECO:0000313" key="9">
    <source>
        <dbReference type="Proteomes" id="UP000281708"/>
    </source>
</evidence>